<evidence type="ECO:0000313" key="16">
    <source>
        <dbReference type="Proteomes" id="UP000481454"/>
    </source>
</evidence>
<dbReference type="Pfam" id="PF16403">
    <property type="entry name" value="Bact_surface_Ig-like"/>
    <property type="match status" value="1"/>
</dbReference>
<dbReference type="NCBIfam" id="TIGR02104">
    <property type="entry name" value="pulA_typeI"/>
    <property type="match status" value="1"/>
</dbReference>
<evidence type="ECO:0000256" key="4">
    <source>
        <dbReference type="ARBA" id="ARBA00022837"/>
    </source>
</evidence>
<dbReference type="Gene3D" id="2.60.40.10">
    <property type="entry name" value="Immunoglobulins"/>
    <property type="match status" value="6"/>
</dbReference>
<evidence type="ECO:0000259" key="14">
    <source>
        <dbReference type="SMART" id="SM00642"/>
    </source>
</evidence>
<dbReference type="EC" id="3.2.1.41" evidence="7"/>
<evidence type="ECO:0000256" key="9">
    <source>
        <dbReference type="ARBA" id="ARBA00031076"/>
    </source>
</evidence>
<dbReference type="GO" id="GO:0030246">
    <property type="term" value="F:carbohydrate binding"/>
    <property type="evidence" value="ECO:0007669"/>
    <property type="project" value="InterPro"/>
</dbReference>
<feature type="region of interest" description="Disordered" evidence="10">
    <location>
        <begin position="355"/>
        <end position="386"/>
    </location>
</feature>
<evidence type="ECO:0000259" key="13">
    <source>
        <dbReference type="SMART" id="SM00635"/>
    </source>
</evidence>
<evidence type="ECO:0000256" key="12">
    <source>
        <dbReference type="SAM" id="SignalP"/>
    </source>
</evidence>
<dbReference type="InterPro" id="IPR011840">
    <property type="entry name" value="PulA_typeI"/>
</dbReference>
<dbReference type="Gene3D" id="2.60.40.1080">
    <property type="match status" value="3"/>
</dbReference>
<evidence type="ECO:0000256" key="10">
    <source>
        <dbReference type="SAM" id="MobiDB-lite"/>
    </source>
</evidence>
<dbReference type="SUPFAM" id="SSF51445">
    <property type="entry name" value="(Trans)glycosidases"/>
    <property type="match status" value="2"/>
</dbReference>
<dbReference type="CDD" id="cd11341">
    <property type="entry name" value="AmyAc_Pullulanase_LD-like"/>
    <property type="match status" value="1"/>
</dbReference>
<dbReference type="Proteomes" id="UP000481454">
    <property type="component" value="Unassembled WGS sequence"/>
</dbReference>
<dbReference type="CDD" id="cd10315">
    <property type="entry name" value="CBM41_pullulanase"/>
    <property type="match status" value="2"/>
</dbReference>
<dbReference type="SMART" id="SM00635">
    <property type="entry name" value="BID_2"/>
    <property type="match status" value="3"/>
</dbReference>
<dbReference type="SMART" id="SM00642">
    <property type="entry name" value="Aamy"/>
    <property type="match status" value="2"/>
</dbReference>
<organism evidence="15 16">
    <name type="scientific">Clostridium perfringens</name>
    <dbReference type="NCBI Taxonomy" id="1502"/>
    <lineage>
        <taxon>Bacteria</taxon>
        <taxon>Bacillati</taxon>
        <taxon>Bacillota</taxon>
        <taxon>Clostridia</taxon>
        <taxon>Eubacteriales</taxon>
        <taxon>Clostridiaceae</taxon>
        <taxon>Clostridium</taxon>
    </lineage>
</organism>
<dbReference type="Pfam" id="PF22058">
    <property type="entry name" value="X25_BaPul_like"/>
    <property type="match status" value="3"/>
</dbReference>
<gene>
    <name evidence="15" type="primary">pulA</name>
    <name evidence="15" type="ORF">G6Z34_00225</name>
</gene>
<dbReference type="CDD" id="cd02859">
    <property type="entry name" value="E_set_AMPKbeta_like_N"/>
    <property type="match status" value="1"/>
</dbReference>
<feature type="chain" id="PRO_5042994230" description="pullulanase" evidence="12">
    <location>
        <begin position="31"/>
        <end position="2643"/>
    </location>
</feature>
<feature type="signal peptide" evidence="12">
    <location>
        <begin position="1"/>
        <end position="30"/>
    </location>
</feature>
<feature type="domain" description="BIG2" evidence="13">
    <location>
        <begin position="2516"/>
        <end position="2593"/>
    </location>
</feature>
<dbReference type="EMBL" id="JAALLZ010000001">
    <property type="protein sequence ID" value="NGU28536.1"/>
    <property type="molecule type" value="Genomic_DNA"/>
</dbReference>
<dbReference type="InterPro" id="IPR006047">
    <property type="entry name" value="GH13_cat_dom"/>
</dbReference>
<feature type="domain" description="BIG2" evidence="13">
    <location>
        <begin position="1523"/>
        <end position="1602"/>
    </location>
</feature>
<dbReference type="Pfam" id="PF03714">
    <property type="entry name" value="PUD"/>
    <property type="match status" value="2"/>
</dbReference>
<dbReference type="InterPro" id="IPR004193">
    <property type="entry name" value="Glyco_hydro_13_N"/>
</dbReference>
<keyword evidence="11" id="KW-0812">Transmembrane</keyword>
<dbReference type="Gene3D" id="3.20.20.80">
    <property type="entry name" value="Glycosidases"/>
    <property type="match status" value="2"/>
</dbReference>
<comment type="catalytic activity">
    <reaction evidence="6">
        <text>Hydrolysis of (1-&gt;6)-alpha-D-glucosidic linkages in pullulan, amylopectin and glycogen, and in the alpha- and beta-limit dextrins of amylopectin and glycogen.</text>
        <dbReference type="EC" id="3.2.1.41"/>
    </reaction>
</comment>
<dbReference type="InterPro" id="IPR032179">
    <property type="entry name" value="Cry22Aa_Ig-like"/>
</dbReference>
<name>A0AAP7BU27_CLOPF</name>
<dbReference type="Pfam" id="PF00128">
    <property type="entry name" value="Alpha-amylase"/>
    <property type="match status" value="2"/>
</dbReference>
<proteinExistence type="inferred from homology"/>
<keyword evidence="5 15" id="KW-0326">Glycosidase</keyword>
<protein>
    <recommendedName>
        <fullName evidence="7">pullulanase</fullName>
        <ecNumber evidence="7">3.2.1.41</ecNumber>
    </recommendedName>
    <alternativeName>
        <fullName evidence="8">Alpha-dextrin endo-1,6-alpha-glucosidase</fullName>
    </alternativeName>
    <alternativeName>
        <fullName evidence="9">Pullulan 6-glucanohydrolase</fullName>
    </alternativeName>
</protein>
<evidence type="ECO:0000313" key="15">
    <source>
        <dbReference type="EMBL" id="NGU28536.1"/>
    </source>
</evidence>
<evidence type="ECO:0000256" key="1">
    <source>
        <dbReference type="ARBA" id="ARBA00008061"/>
    </source>
</evidence>
<dbReference type="InterPro" id="IPR005323">
    <property type="entry name" value="CBM41_pullulanase"/>
</dbReference>
<dbReference type="SUPFAM" id="SSF49452">
    <property type="entry name" value="Starch-binding domain-like"/>
    <property type="match status" value="2"/>
</dbReference>
<dbReference type="Pfam" id="PF02922">
    <property type="entry name" value="CBM_48"/>
    <property type="match status" value="1"/>
</dbReference>
<dbReference type="InterPro" id="IPR008964">
    <property type="entry name" value="Invasin/intimin_cell_adhesion"/>
</dbReference>
<dbReference type="RefSeq" id="WP_003456264.1">
    <property type="nucleotide sequence ID" value="NZ_CATNWX010000002.1"/>
</dbReference>
<comment type="caution">
    <text evidence="15">The sequence shown here is derived from an EMBL/GenBank/DDBJ whole genome shotgun (WGS) entry which is preliminary data.</text>
</comment>
<dbReference type="Gene3D" id="2.60.40.1180">
    <property type="entry name" value="Golgi alpha-mannosidase II"/>
    <property type="match status" value="1"/>
</dbReference>
<dbReference type="Gene3D" id="2.60.40.1110">
    <property type="match status" value="2"/>
</dbReference>
<evidence type="ECO:0000256" key="11">
    <source>
        <dbReference type="SAM" id="Phobius"/>
    </source>
</evidence>
<dbReference type="Pfam" id="PF21653">
    <property type="entry name" value="pulA_all-beta"/>
    <property type="match status" value="1"/>
</dbReference>
<dbReference type="InterPro" id="IPR013783">
    <property type="entry name" value="Ig-like_fold"/>
</dbReference>
<dbReference type="CDD" id="cd12962">
    <property type="entry name" value="X25_BaPul_like"/>
    <property type="match status" value="1"/>
</dbReference>
<keyword evidence="2 12" id="KW-0732">Signal</keyword>
<dbReference type="InterPro" id="IPR013784">
    <property type="entry name" value="Carb-bd-like_fold"/>
</dbReference>
<dbReference type="GO" id="GO:0051060">
    <property type="term" value="F:pullulanase activity"/>
    <property type="evidence" value="ECO:0007669"/>
    <property type="project" value="UniProtKB-EC"/>
</dbReference>
<keyword evidence="11" id="KW-0472">Membrane</keyword>
<dbReference type="Pfam" id="PF02368">
    <property type="entry name" value="Big_2"/>
    <property type="match status" value="3"/>
</dbReference>
<evidence type="ECO:0000256" key="7">
    <source>
        <dbReference type="ARBA" id="ARBA00024062"/>
    </source>
</evidence>
<dbReference type="GO" id="GO:0005975">
    <property type="term" value="P:carbohydrate metabolic process"/>
    <property type="evidence" value="ECO:0007669"/>
    <property type="project" value="InterPro"/>
</dbReference>
<evidence type="ECO:0000256" key="5">
    <source>
        <dbReference type="ARBA" id="ARBA00023295"/>
    </source>
</evidence>
<comment type="similarity">
    <text evidence="1">Belongs to the glycosyl hydrolase 13 family.</text>
</comment>
<keyword evidence="11" id="KW-1133">Transmembrane helix</keyword>
<dbReference type="InterPro" id="IPR014756">
    <property type="entry name" value="Ig_E-set"/>
</dbReference>
<dbReference type="PANTHER" id="PTHR43002">
    <property type="entry name" value="GLYCOGEN DEBRANCHING ENZYME"/>
    <property type="match status" value="1"/>
</dbReference>
<dbReference type="CDD" id="cd02860">
    <property type="entry name" value="E_set_Pullulanase"/>
    <property type="match status" value="1"/>
</dbReference>
<dbReference type="InterPro" id="IPR049117">
    <property type="entry name" value="pulA_all-beta"/>
</dbReference>
<accession>A0AAP7BU27</accession>
<evidence type="ECO:0000256" key="2">
    <source>
        <dbReference type="ARBA" id="ARBA00022729"/>
    </source>
</evidence>
<dbReference type="SUPFAM" id="SSF49373">
    <property type="entry name" value="Invasin/intimin cell-adhesion fragments"/>
    <property type="match status" value="3"/>
</dbReference>
<feature type="domain" description="BIG2" evidence="13">
    <location>
        <begin position="1437"/>
        <end position="1518"/>
    </location>
</feature>
<reference evidence="15 16" key="1">
    <citation type="submission" date="2020-02" db="EMBL/GenBank/DDBJ databases">
        <title>Genomic Insights into the Phylogeny and Genetic Plasticity of the Human and Animal Enteric Pathogen Clostridium perfringens.</title>
        <authorList>
            <person name="Feng Y."/>
            <person name="Hu Y."/>
        </authorList>
    </citation>
    <scope>NUCLEOTIDE SEQUENCE [LARGE SCALE GENOMIC DNA]</scope>
    <source>
        <strain evidence="15 16">CP-40</strain>
    </source>
</reference>
<dbReference type="InterPro" id="IPR054409">
    <property type="entry name" value="X25_BaPul-like"/>
</dbReference>
<feature type="domain" description="Glycosyl hydrolase family 13 catalytic" evidence="14">
    <location>
        <begin position="1926"/>
        <end position="2304"/>
    </location>
</feature>
<feature type="transmembrane region" description="Helical" evidence="11">
    <location>
        <begin position="2612"/>
        <end position="2631"/>
    </location>
</feature>
<keyword evidence="3 15" id="KW-0378">Hydrolase</keyword>
<dbReference type="SUPFAM" id="SSF81296">
    <property type="entry name" value="E set domains"/>
    <property type="match status" value="2"/>
</dbReference>
<dbReference type="InterPro" id="IPR013780">
    <property type="entry name" value="Glyco_hydro_b"/>
</dbReference>
<dbReference type="InterPro" id="IPR017853">
    <property type="entry name" value="GH"/>
</dbReference>
<evidence type="ECO:0000256" key="8">
    <source>
        <dbReference type="ARBA" id="ARBA00029618"/>
    </source>
</evidence>
<sequence length="2643" mass="294518">MNSSKKIKSISMLVLLTFLFSFLPHMPVMAEVENNNTKVNEKTLVKNESEAFAVVVGDFLKESGNGSDWDPRNMNGVLKKYKNGLYEGALKLKAGNYNYKIAMNGTWDESYGNNGQNIALNLSKDSEVIFRLDYKNKKVYDSINNPDQFKTKAILAGNIKDIIDGASDWNSGNDTEKLDYIGGGMYKKTFPIKESAQGKDISLEYKVAYNGEWNNGEVAENAKVVIPKGTKNITILSNYLDNYVKDSINNPSLSNTVSLIGTVREGNGDWDVNNKDFEMYNLDENRVLYSKVMKKGTYEYKGLVNHSWDNGGIPSQGNVTLNMPEDRNVIFVADLKNNKIYDSINNTKEINEALGIKGDENTGEDNNGGNQGEGENKPDSVKSPVVNEDGTVTFSAKFNGDSLYLIGSMVSWDTSKQIEMKKGEDGVFKVTIPLTGGVYEYKFKPNKNNWDNSFTDPSNKAMANGNSVLNMPGLEIGGESSVEVGSNTKLFAYIYDTEGNKKETNVNWSLEEPVSGVSIEENTLKVSKDVDSSKKIKIKATDGKYAVSKELTILSQMYTYTINYYRFDGNYDNWNLWLWQTGGEGKGYDFNKKDEAEKGFTRAVYKFPSDKLNFLIRKGNWEDKDVGHDRTIEVKKGNNVEVWLIQGDENIYYDKKDVDTSPKLVSALMDSKTDLLVTSAGNIEDSELDSFKLIDKTDNKEIKTSAIKVSDNKVKLTLKKGLFSTPEIDPSHDYEVSSNNFRATKVTMRKILDDPEYFYNGDDLGVTYKKDSSTFKLWAPTAKEVSLVLYDNEGTYDENGKVTDNTGGREISMKKEDKGVWSLKVDENLEGKYYMYKVSFSDGKTNYAIDPYAKAVSANGQRGAIIDFSSTNPSEWGSVKKPPMLNPTDSILYEMHVRDFSISKDSGIKNKGKFEGIAEEGTKVPGTDVKTGIDHLKELGITTVHLLPSFDYASVNEISNKPQFNWGYDPQNYNSLEGSYSTNTEDPKSRVREFKDMVQTLHKNGIRVVMDVVYNHTYGIGQNSPFDPVVPGYFYRTNDEGKYTNGSGCGNEVATERPMVRKYIKDSVKYLAKEYDVDGFRFDLMGLIDTKTMSELTTELRNEIDPSLIIYGEPWQAGGSALPQEQQTLKGSQKGKGFAVFNDNFRNAIKGDSDGAGQGFATGASGKEGAIVAGVKGSVDDFTDSPSETINYVTAHDNLNLWDKIIKAAGKEKAAGFLEMRDGVLTGEDANNYSSVQEAVNKKAKPYSLITETNPLDNEYVRRSILTTAITMTSQGIPFFQSGDEFLRSKYGDHNSYKSPDAINQINWQNKEKFSGVFDYYQGLISLRKSHPAFRMDTKAAIESNLVVTKANDNIVVFQLKNFANGDSWKNIVLAYNGNNAEKEISLPHEGDWNVVVNEHKAGTSVLESLKGVNSVKVAPLSAKVLYDESVEGEAQTPTSIDVTPSSLKLDIGASSFLKAVLKDQNGRIIPNAEIKWNVSDDSVIKVDSNNGKVTALKEGKSIITLSSGSLTKDVEVEVVHLVPSSLELDGPNQVYTGKEIQLNGIVKDQFGQIISGANIEWSSSDESIAKVSTLGVLQGISEGKVKITAKSGKAKTTKEIEVKKYTKKYIEFTYVRDDKNYDGWNIWTWQTGINDGQQNFTQIKDGKAVSKFEIEPDVTQVGFVLRKGTGWDEKDPYESDRYIQIDPSMNVTKVTVKSGVGEFFQVPAIKNAEIQEGNINFKYRDKALYEESNQSSIDKVQVKVTSPGILFKDTKTYDMDYDSQNEFFAYSLKDIKPGTYEYSFLVTKDGKTVETEKQRIEYSPLKINGEVTFKNNQVNYDENALANLKLSGSDAKKENIKEVYMDLTNVGGPNKVLMDLNLLKDNSLSQSIGINDNVVAGEKEIEVTIVDKNGENHKALGNLTVKSKVGVGPLDFGFDESRIYFTVTDRFFNGDKNNDDPHGNNYDKKNPYTYHGGDLKGLTDKIPYLKELGINTIWITPIVENTDFNQMFSQGKTQYSYHGYWAKDFEKLDPHLGTMDDLKTLIDTAHDSGIKIMVDVVLNHAGYGMKNKEANSGANNYPTEEDRAKFKGMFRENPGNDFITQESAGLPDFKTEDPEVREKLIEWQTGWIERSKTEKGNTIDYFRVDTVKHVDNTAWKAFKNKLTEINPSFKTIGEYFGADINNDGGQLQNGQMDALLDFGYKVKARDFVNGNIEGASAYLDDRASKISNTNLMGQFLSSHDEDGFLKTVGDDLGKQMLAASLQITDKGIPVIYYGEELGMSGWNGFEQGDQNRYDMDFERLNDPKYKKVHDHYEKLLNIRKEYSKVFSKGNRKTIAGNNEEGYSVVLRSYNGKEITPMNLSEKNEEKNITNGQNLFVVLNTKNEGKDISFKTNFKEGEKVKDLYSGKEYSIGKDGKVTVKAPSKEEGGTAILALKNDSLSPSVINNAPEINAKDVTLTVGDKFDPMEGVIAMDKEDGEITKDIKVIENNVDTEKSGDYKVIYKVTDSEGASKTKEINVKVNEKETTPPEEIKVTGVKLNNKDLNLKKGEKYVLKAEISPKDATNKEVTWISSNPKVVSVDENGNIEAKSSGEAEITVTTKDGGFKSTCKVKVKHSGFLPNTGSVGGRIVIVIIGIIAIGIGIAMIFYKRKVIRRNRQDK</sequence>
<keyword evidence="4" id="KW-0106">Calcium</keyword>
<evidence type="ECO:0000256" key="3">
    <source>
        <dbReference type="ARBA" id="ARBA00022801"/>
    </source>
</evidence>
<dbReference type="InterPro" id="IPR003343">
    <property type="entry name" value="Big_2"/>
</dbReference>
<feature type="domain" description="Glycosyl hydrolase family 13 catalytic" evidence="14">
    <location>
        <begin position="894"/>
        <end position="1328"/>
    </location>
</feature>
<evidence type="ECO:0000256" key="6">
    <source>
        <dbReference type="ARBA" id="ARBA00023965"/>
    </source>
</evidence>